<keyword evidence="1" id="KW-1133">Transmembrane helix</keyword>
<accession>A0A0A0EGI1</accession>
<name>A0A0A0EGI1_9RHOB</name>
<proteinExistence type="predicted"/>
<dbReference type="EMBL" id="AQQX01000002">
    <property type="protein sequence ID" value="KGM49504.1"/>
    <property type="molecule type" value="Genomic_DNA"/>
</dbReference>
<organism evidence="2 3">
    <name type="scientific">Pseudooceanicola atlanticus</name>
    <dbReference type="NCBI Taxonomy" id="1461694"/>
    <lineage>
        <taxon>Bacteria</taxon>
        <taxon>Pseudomonadati</taxon>
        <taxon>Pseudomonadota</taxon>
        <taxon>Alphaproteobacteria</taxon>
        <taxon>Rhodobacterales</taxon>
        <taxon>Paracoccaceae</taxon>
        <taxon>Pseudooceanicola</taxon>
    </lineage>
</organism>
<reference evidence="2 3" key="1">
    <citation type="journal article" date="2015" name="Antonie Van Leeuwenhoek">
        <title>Pseudooceanicola atlanticus gen. nov. sp. nov., isolated from surface seawater of the Atlantic Ocean and reclassification of Oceanicola batsensis, Oceanicola marinus, Oceanicola nitratireducens, Oceanicola nanhaiensis, Oceanicola antarcticus and Oceanicola flagellatus, as Pseudooceanicola batsensis comb. nov., Pseudooceanicola marinus comb. nov., Pseudooceanicola nitratireducens comb. nov., Pseudooceanicola nanhaiensis comb. nov., Pseudooceanicola antarcticus comb. nov., and Pseudooceanicola flagellatus comb. nov.</title>
        <authorList>
            <person name="Lai Q."/>
            <person name="Li G."/>
            <person name="Liu X."/>
            <person name="Du Y."/>
            <person name="Sun F."/>
            <person name="Shao Z."/>
        </authorList>
    </citation>
    <scope>NUCLEOTIDE SEQUENCE [LARGE SCALE GENOMIC DNA]</scope>
    <source>
        <strain evidence="2 3">22II-s11g</strain>
    </source>
</reference>
<keyword evidence="1" id="KW-0812">Transmembrane</keyword>
<feature type="transmembrane region" description="Helical" evidence="1">
    <location>
        <begin position="47"/>
        <end position="67"/>
    </location>
</feature>
<keyword evidence="1" id="KW-0472">Membrane</keyword>
<protein>
    <submittedName>
        <fullName evidence="2">Uncharacterized protein</fullName>
    </submittedName>
</protein>
<sequence length="120" mass="13193">MNSGYREFDQRLRSLDKKKAAIKEGAKAEMDDTGLVELKPHGQMRRAFFRMLPIRALMILAVIGVGYKSFLLVSLGSANYAEKVSLLNASGRAVDQIGGWLMQVDPVTLKIAEVISPLIG</sequence>
<dbReference type="STRING" id="1461694.ATO9_05630"/>
<evidence type="ECO:0000313" key="2">
    <source>
        <dbReference type="EMBL" id="KGM49504.1"/>
    </source>
</evidence>
<dbReference type="Proteomes" id="UP000030004">
    <property type="component" value="Unassembled WGS sequence"/>
</dbReference>
<keyword evidence="3" id="KW-1185">Reference proteome</keyword>
<evidence type="ECO:0000256" key="1">
    <source>
        <dbReference type="SAM" id="Phobius"/>
    </source>
</evidence>
<dbReference type="RefSeq" id="WP_043746475.1">
    <property type="nucleotide sequence ID" value="NZ_AQQX01000002.1"/>
</dbReference>
<evidence type="ECO:0000313" key="3">
    <source>
        <dbReference type="Proteomes" id="UP000030004"/>
    </source>
</evidence>
<comment type="caution">
    <text evidence="2">The sequence shown here is derived from an EMBL/GenBank/DDBJ whole genome shotgun (WGS) entry which is preliminary data.</text>
</comment>
<gene>
    <name evidence="2" type="ORF">ATO9_05630</name>
</gene>
<dbReference type="OrthoDB" id="7866534at2"/>
<dbReference type="AlphaFoldDB" id="A0A0A0EGI1"/>